<keyword evidence="3" id="KW-1185">Reference proteome</keyword>
<feature type="region of interest" description="Disordered" evidence="1">
    <location>
        <begin position="1"/>
        <end position="76"/>
    </location>
</feature>
<accession>A0A1Y1USM0</accession>
<dbReference type="AlphaFoldDB" id="A0A1Y1USM0"/>
<dbReference type="Proteomes" id="UP000193218">
    <property type="component" value="Unassembled WGS sequence"/>
</dbReference>
<proteinExistence type="predicted"/>
<comment type="caution">
    <text evidence="2">The sequence shown here is derived from an EMBL/GenBank/DDBJ whole genome shotgun (WGS) entry which is preliminary data.</text>
</comment>
<feature type="compositionally biased region" description="Polar residues" evidence="1">
    <location>
        <begin position="1"/>
        <end position="13"/>
    </location>
</feature>
<feature type="compositionally biased region" description="Basic and acidic residues" evidence="1">
    <location>
        <begin position="58"/>
        <end position="69"/>
    </location>
</feature>
<organism evidence="2 3">
    <name type="scientific">Kockovaella imperatae</name>
    <dbReference type="NCBI Taxonomy" id="4999"/>
    <lineage>
        <taxon>Eukaryota</taxon>
        <taxon>Fungi</taxon>
        <taxon>Dikarya</taxon>
        <taxon>Basidiomycota</taxon>
        <taxon>Agaricomycotina</taxon>
        <taxon>Tremellomycetes</taxon>
        <taxon>Tremellales</taxon>
        <taxon>Cuniculitremaceae</taxon>
        <taxon>Kockovaella</taxon>
    </lineage>
</organism>
<evidence type="ECO:0000313" key="3">
    <source>
        <dbReference type="Proteomes" id="UP000193218"/>
    </source>
</evidence>
<name>A0A1Y1USM0_9TREE</name>
<dbReference type="InParanoid" id="A0A1Y1USM0"/>
<evidence type="ECO:0000256" key="1">
    <source>
        <dbReference type="SAM" id="MobiDB-lite"/>
    </source>
</evidence>
<dbReference type="EMBL" id="NBSH01000001">
    <property type="protein sequence ID" value="ORX40952.1"/>
    <property type="molecule type" value="Genomic_DNA"/>
</dbReference>
<feature type="compositionally biased region" description="Basic and acidic residues" evidence="1">
    <location>
        <begin position="14"/>
        <end position="24"/>
    </location>
</feature>
<feature type="compositionally biased region" description="Polar residues" evidence="1">
    <location>
        <begin position="178"/>
        <end position="189"/>
    </location>
</feature>
<feature type="region of interest" description="Disordered" evidence="1">
    <location>
        <begin position="164"/>
        <end position="189"/>
    </location>
</feature>
<reference evidence="2 3" key="1">
    <citation type="submission" date="2017-03" db="EMBL/GenBank/DDBJ databases">
        <title>Widespread Adenine N6-methylation of Active Genes in Fungi.</title>
        <authorList>
            <consortium name="DOE Joint Genome Institute"/>
            <person name="Mondo S.J."/>
            <person name="Dannebaum R.O."/>
            <person name="Kuo R.C."/>
            <person name="Louie K.B."/>
            <person name="Bewick A.J."/>
            <person name="Labutti K."/>
            <person name="Haridas S."/>
            <person name="Kuo A."/>
            <person name="Salamov A."/>
            <person name="Ahrendt S.R."/>
            <person name="Lau R."/>
            <person name="Bowen B.P."/>
            <person name="Lipzen A."/>
            <person name="Sullivan W."/>
            <person name="Andreopoulos W.B."/>
            <person name="Clum A."/>
            <person name="Lindquist E."/>
            <person name="Daum C."/>
            <person name="Northen T.R."/>
            <person name="Ramamoorthy G."/>
            <person name="Schmitz R.J."/>
            <person name="Gryganskyi A."/>
            <person name="Culley D."/>
            <person name="Magnuson J."/>
            <person name="James T.Y."/>
            <person name="O'Malley M.A."/>
            <person name="Stajich J.E."/>
            <person name="Spatafora J.W."/>
            <person name="Visel A."/>
            <person name="Grigoriev I.V."/>
        </authorList>
    </citation>
    <scope>NUCLEOTIDE SEQUENCE [LARGE SCALE GENOMIC DNA]</scope>
    <source>
        <strain evidence="2 3">NRRL Y-17943</strain>
    </source>
</reference>
<evidence type="ECO:0000313" key="2">
    <source>
        <dbReference type="EMBL" id="ORX40952.1"/>
    </source>
</evidence>
<dbReference type="RefSeq" id="XP_021874631.1">
    <property type="nucleotide sequence ID" value="XM_022017729.1"/>
</dbReference>
<protein>
    <submittedName>
        <fullName evidence="2">Uncharacterized protein</fullName>
    </submittedName>
</protein>
<sequence>MSSKDQTDPQLTHRSVDEDVKSDYRGLAPTEGNENEIPLDGLTEILNNMTSMSEEELDRGSRLLDERATESLTSSIDQLQELNDKLGTEDYDSDESPTYEEKFAAYFDALTETVPHLNEEVKRKIASEFSLLDFKARLVSKRGTSDLGGTNVDGLSSKVMQSMIQNTIGADTPETEQSRTGDSSKQLGL</sequence>
<dbReference type="GeneID" id="33559538"/>
<gene>
    <name evidence="2" type="ORF">BD324DRAFT_647855</name>
</gene>